<evidence type="ECO:0000313" key="5">
    <source>
        <dbReference type="Proteomes" id="UP000217507"/>
    </source>
</evidence>
<feature type="chain" id="PRO_5011115310" description="FAS1 domain-containing protein" evidence="2">
    <location>
        <begin position="29"/>
        <end position="220"/>
    </location>
</feature>
<evidence type="ECO:0000256" key="1">
    <source>
        <dbReference type="SAM" id="MobiDB-lite"/>
    </source>
</evidence>
<evidence type="ECO:0000313" key="4">
    <source>
        <dbReference type="EMBL" id="BAY70863.1"/>
    </source>
</evidence>
<feature type="domain" description="FAS1" evidence="3">
    <location>
        <begin position="71"/>
        <end position="204"/>
    </location>
</feature>
<organism evidence="4 5">
    <name type="scientific">Trichormus variabilis NIES-23</name>
    <dbReference type="NCBI Taxonomy" id="1973479"/>
    <lineage>
        <taxon>Bacteria</taxon>
        <taxon>Bacillati</taxon>
        <taxon>Cyanobacteriota</taxon>
        <taxon>Cyanophyceae</taxon>
        <taxon>Nostocales</taxon>
        <taxon>Nostocaceae</taxon>
        <taxon>Trichormus</taxon>
    </lineage>
</organism>
<feature type="region of interest" description="Disordered" evidence="1">
    <location>
        <begin position="35"/>
        <end position="67"/>
    </location>
</feature>
<protein>
    <recommendedName>
        <fullName evidence="3">FAS1 domain-containing protein</fullName>
    </recommendedName>
</protein>
<gene>
    <name evidence="4" type="ORF">NIES23_36720</name>
</gene>
<dbReference type="EMBL" id="AP018216">
    <property type="protein sequence ID" value="BAY70863.1"/>
    <property type="molecule type" value="Genomic_DNA"/>
</dbReference>
<dbReference type="SUPFAM" id="SSF82153">
    <property type="entry name" value="FAS1 domain"/>
    <property type="match status" value="1"/>
</dbReference>
<dbReference type="GO" id="GO:0005615">
    <property type="term" value="C:extracellular space"/>
    <property type="evidence" value="ECO:0007669"/>
    <property type="project" value="TreeGrafter"/>
</dbReference>
<dbReference type="FunFam" id="2.30.180.10:FF:000032">
    <property type="entry name" value="Fasciclin domain-containing protein, putative"/>
    <property type="match status" value="1"/>
</dbReference>
<dbReference type="SMART" id="SM00554">
    <property type="entry name" value="FAS1"/>
    <property type="match status" value="1"/>
</dbReference>
<dbReference type="Gene3D" id="2.30.180.10">
    <property type="entry name" value="FAS1 domain"/>
    <property type="match status" value="1"/>
</dbReference>
<dbReference type="Proteomes" id="UP000217507">
    <property type="component" value="Chromosome"/>
</dbReference>
<evidence type="ECO:0000259" key="3">
    <source>
        <dbReference type="PROSITE" id="PS50213"/>
    </source>
</evidence>
<evidence type="ECO:0000256" key="2">
    <source>
        <dbReference type="SAM" id="SignalP"/>
    </source>
</evidence>
<feature type="signal peptide" evidence="2">
    <location>
        <begin position="1"/>
        <end position="28"/>
    </location>
</feature>
<dbReference type="InterPro" id="IPR036378">
    <property type="entry name" value="FAS1_dom_sf"/>
</dbReference>
<dbReference type="Pfam" id="PF02469">
    <property type="entry name" value="Fasciclin"/>
    <property type="match status" value="1"/>
</dbReference>
<proteinExistence type="predicted"/>
<name>A0A1Z4KPR7_ANAVA</name>
<dbReference type="AlphaFoldDB" id="A0A1Z4KPR7"/>
<dbReference type="PANTHER" id="PTHR10900">
    <property type="entry name" value="PERIOSTIN-RELATED"/>
    <property type="match status" value="1"/>
</dbReference>
<sequence length="220" mass="22647">MPATNSLLGKSFCNIFGAISLTALSACAQPTTEIPTATVPPDASTPVSTVPPLTPTPSPTTPNNTTENRNLAELANSAANQGQFATLIQAVKAAGLTDQLAAPGPYTVFAPTDAAFAALPKNTLNNLLQPANKQQLVKLLAYHVIPGSFTSNQLKSGQVKTVEGSPVNINVDPTNNTVTVNGARVTQADIPASNGIVHVVDQVILPPNVPNNANTTPTPQ</sequence>
<accession>A0A1Z4KPR7</accession>
<dbReference type="PROSITE" id="PS50213">
    <property type="entry name" value="FAS1"/>
    <property type="match status" value="1"/>
</dbReference>
<dbReference type="InterPro" id="IPR000782">
    <property type="entry name" value="FAS1_domain"/>
</dbReference>
<keyword evidence="2" id="KW-0732">Signal</keyword>
<dbReference type="InterPro" id="IPR050904">
    <property type="entry name" value="Adhesion/Biosynth-related"/>
</dbReference>
<dbReference type="PANTHER" id="PTHR10900:SF77">
    <property type="entry name" value="FI19380P1"/>
    <property type="match status" value="1"/>
</dbReference>
<reference evidence="4 5" key="1">
    <citation type="submission" date="2017-06" db="EMBL/GenBank/DDBJ databases">
        <title>Genome sequencing of cyanobaciteial culture collection at National Institute for Environmental Studies (NIES).</title>
        <authorList>
            <person name="Hirose Y."/>
            <person name="Shimura Y."/>
            <person name="Fujisawa T."/>
            <person name="Nakamura Y."/>
            <person name="Kawachi M."/>
        </authorList>
    </citation>
    <scope>NUCLEOTIDE SEQUENCE [LARGE SCALE GENOMIC DNA]</scope>
    <source>
        <strain evidence="4 5">NIES-23</strain>
    </source>
</reference>